<dbReference type="EMBL" id="AMCI01006531">
    <property type="protein sequence ID" value="EJW94169.1"/>
    <property type="molecule type" value="Genomic_DNA"/>
</dbReference>
<feature type="transmembrane region" description="Helical" evidence="6">
    <location>
        <begin position="112"/>
        <end position="132"/>
    </location>
</feature>
<feature type="transmembrane region" description="Helical" evidence="6">
    <location>
        <begin position="297"/>
        <end position="318"/>
    </location>
</feature>
<evidence type="ECO:0000313" key="7">
    <source>
        <dbReference type="EMBL" id="EJW94169.1"/>
    </source>
</evidence>
<reference evidence="7" key="1">
    <citation type="journal article" date="2012" name="PLoS ONE">
        <title>Gene sets for utilization of primary and secondary nutrition supplies in the distal gut of endangered iberian lynx.</title>
        <authorList>
            <person name="Alcaide M."/>
            <person name="Messina E."/>
            <person name="Richter M."/>
            <person name="Bargiela R."/>
            <person name="Peplies J."/>
            <person name="Huws S.A."/>
            <person name="Newbold C.J."/>
            <person name="Golyshin P.N."/>
            <person name="Simon M.A."/>
            <person name="Lopez G."/>
            <person name="Yakimov M.M."/>
            <person name="Ferrer M."/>
        </authorList>
    </citation>
    <scope>NUCLEOTIDE SEQUENCE</scope>
</reference>
<comment type="subcellular location">
    <subcellularLocation>
        <location evidence="1">Cell membrane</location>
        <topology evidence="1">Multi-pass membrane protein</topology>
    </subcellularLocation>
</comment>
<dbReference type="PANTHER" id="PTHR30250:SF11">
    <property type="entry name" value="O-ANTIGEN TRANSPORTER-RELATED"/>
    <property type="match status" value="1"/>
</dbReference>
<name>J9G3R0_9ZZZZ</name>
<sequence length="485" mass="53090">MKSTGLLGGVQVFYILMSVVRNKLTALLIGAAGMGLADLYCRTLELLGNTTNFGIAFSAIRRLSALHDEGYYHEIAYYIRLIRTWTFLTALFGAVVCIALSPLISLLTTGSYAHALDYCFLAPAVAFTTLAGGEMAVLKGMRRLKWLALTSAASALGTVVIAVPLYAAFGMKGILPVIAGTTALNFLLNLYASSRQFPYRISPHRNHFLRQGGHLIKLGSAYIAAGIAASAAELFIRTIIVGSDSNYRMAGLYAAGLTLTVSYARLIFVAMDADYFPRLSASLNRRKTMNDTINQQIDILVLLMAPFLLCFAMMLPLIVPLLYSRHFMEIIPMILCALPYMFFKAIYSPIAYLPLASGKSKLYLFAELTYYVGFSIAVSLGYHFGGLTGAGIGLSLANLTDLLLLPLLYRRIFHFHFQRATLHRCALQGLFLLCGLGCCAITSPASLPSTAIFLLLSAAYSWHFLKQNTAILSKMNKLLHRKNKG</sequence>
<feature type="transmembrane region" description="Helical" evidence="6">
    <location>
        <begin position="330"/>
        <end position="350"/>
    </location>
</feature>
<feature type="transmembrane region" description="Helical" evidence="6">
    <location>
        <begin position="12"/>
        <end position="37"/>
    </location>
</feature>
<evidence type="ECO:0000256" key="4">
    <source>
        <dbReference type="ARBA" id="ARBA00022989"/>
    </source>
</evidence>
<dbReference type="InterPro" id="IPR050833">
    <property type="entry name" value="Poly_Biosynth_Transport"/>
</dbReference>
<organism evidence="7">
    <name type="scientific">gut metagenome</name>
    <dbReference type="NCBI Taxonomy" id="749906"/>
    <lineage>
        <taxon>unclassified sequences</taxon>
        <taxon>metagenomes</taxon>
        <taxon>organismal metagenomes</taxon>
    </lineage>
</organism>
<evidence type="ECO:0000256" key="5">
    <source>
        <dbReference type="ARBA" id="ARBA00023136"/>
    </source>
</evidence>
<keyword evidence="4 6" id="KW-1133">Transmembrane helix</keyword>
<gene>
    <name evidence="7" type="ORF">EVA_17722</name>
</gene>
<accession>J9G3R0</accession>
<feature type="transmembrane region" description="Helical" evidence="6">
    <location>
        <begin position="421"/>
        <end position="443"/>
    </location>
</feature>
<feature type="transmembrane region" description="Helical" evidence="6">
    <location>
        <begin position="252"/>
        <end position="276"/>
    </location>
</feature>
<dbReference type="AlphaFoldDB" id="J9G3R0"/>
<dbReference type="GO" id="GO:0005886">
    <property type="term" value="C:plasma membrane"/>
    <property type="evidence" value="ECO:0007669"/>
    <property type="project" value="UniProtKB-SubCell"/>
</dbReference>
<dbReference type="PANTHER" id="PTHR30250">
    <property type="entry name" value="PST FAMILY PREDICTED COLANIC ACID TRANSPORTER"/>
    <property type="match status" value="1"/>
</dbReference>
<feature type="transmembrane region" description="Helical" evidence="6">
    <location>
        <begin position="362"/>
        <end position="384"/>
    </location>
</feature>
<evidence type="ECO:0000256" key="6">
    <source>
        <dbReference type="SAM" id="Phobius"/>
    </source>
</evidence>
<proteinExistence type="predicted"/>
<feature type="transmembrane region" description="Helical" evidence="6">
    <location>
        <begin position="173"/>
        <end position="194"/>
    </location>
</feature>
<feature type="transmembrane region" description="Helical" evidence="6">
    <location>
        <begin position="390"/>
        <end position="409"/>
    </location>
</feature>
<evidence type="ECO:0000256" key="3">
    <source>
        <dbReference type="ARBA" id="ARBA00022692"/>
    </source>
</evidence>
<evidence type="ECO:0000256" key="2">
    <source>
        <dbReference type="ARBA" id="ARBA00022475"/>
    </source>
</evidence>
<feature type="transmembrane region" description="Helical" evidence="6">
    <location>
        <begin position="144"/>
        <end position="167"/>
    </location>
</feature>
<keyword evidence="2" id="KW-1003">Cell membrane</keyword>
<keyword evidence="5 6" id="KW-0472">Membrane</keyword>
<evidence type="ECO:0000256" key="1">
    <source>
        <dbReference type="ARBA" id="ARBA00004651"/>
    </source>
</evidence>
<dbReference type="Pfam" id="PF13440">
    <property type="entry name" value="Polysacc_synt_3"/>
    <property type="match status" value="1"/>
</dbReference>
<protein>
    <submittedName>
        <fullName evidence="7">Polysaccharide biosynthesis protein</fullName>
    </submittedName>
</protein>
<feature type="transmembrane region" description="Helical" evidence="6">
    <location>
        <begin position="215"/>
        <end position="240"/>
    </location>
</feature>
<comment type="caution">
    <text evidence="7">The sequence shown here is derived from an EMBL/GenBank/DDBJ whole genome shotgun (WGS) entry which is preliminary data.</text>
</comment>
<feature type="transmembrane region" description="Helical" evidence="6">
    <location>
        <begin position="85"/>
        <end position="106"/>
    </location>
</feature>
<keyword evidence="3 6" id="KW-0812">Transmembrane</keyword>